<sequence>MAPPEASSWRLLGRADPARRPPPLPTLPSTPTLPLAPEIPSALPRGRNPRGLERQPDARPRPKTASNLSATEGSFSSGNMEGAMLLKSSIGSRRTREEVASLVDFLKNHPPPPGNFMSIPYGGGAEDEHDDRSRLAKKFRKLRVGRRSKSMPRAPKNLPLPDSAVSGTTIGGHRHIAITIPMEAVPIADHAPAQPPIRPPPGGPAAPARKGTVRTFVNEKGVVTVLRPVTEVSEPPSTAPSRSGSPHSAIHRRSRMAPLSIQQPLGGAGGGKPYDYIGILPTPLDTPLLDDGSAPWNRSASPDDSPGSGPGHGRQDSLTFERSSYPARGSSMKASRNVTPVSIDGLLSQQKSWSNSTHRRSGRSCSGSSESQEARPRVPTENAQRSPSRCTKLALAVDNGNSSTGTGEDCQCQARIIIPEKPVVSARDDSRPTTPASSKSRKDAVRDRKRRDLEVMQGAKQTKERGRESGSQGDEAESDGESPRRRAQPGDGGDARQQQLTLSCPMVVVDVEPCPSPRESQPRTATMRFSAEALPWMGDPNIPSPPISSNGSPPPTFCASALDRASFTRRREWKAIFEHERRAREALALASALFDESSGSQADRGATRAEHLRDMERRVRHFERNGDVWLRALAPVFDEQDGCLVAASSIPLDCSYGRDWVSDDEASTTTERTRRGPRRAAGRRSLSHGRLVIELAADERESGDDASSDDVGGSNDTNRLPAMELPTTPRSSPGVGWPRTVQVRPSIGIGAM</sequence>
<protein>
    <submittedName>
        <fullName evidence="2">Uncharacterized protein</fullName>
    </submittedName>
</protein>
<dbReference type="InParanoid" id="A0A151GS30"/>
<feature type="region of interest" description="Disordered" evidence="1">
    <location>
        <begin position="288"/>
        <end position="389"/>
    </location>
</feature>
<organism evidence="2 3">
    <name type="scientific">Drechmeria coniospora</name>
    <name type="common">Nematophagous fungus</name>
    <name type="synonym">Meria coniospora</name>
    <dbReference type="NCBI Taxonomy" id="98403"/>
    <lineage>
        <taxon>Eukaryota</taxon>
        <taxon>Fungi</taxon>
        <taxon>Dikarya</taxon>
        <taxon>Ascomycota</taxon>
        <taxon>Pezizomycotina</taxon>
        <taxon>Sordariomycetes</taxon>
        <taxon>Hypocreomycetidae</taxon>
        <taxon>Hypocreales</taxon>
        <taxon>Ophiocordycipitaceae</taxon>
        <taxon>Drechmeria</taxon>
    </lineage>
</organism>
<feature type="compositionally biased region" description="Basic and acidic residues" evidence="1">
    <location>
        <begin position="50"/>
        <end position="60"/>
    </location>
</feature>
<feature type="compositionally biased region" description="Polar residues" evidence="1">
    <location>
        <begin position="235"/>
        <end position="246"/>
    </location>
</feature>
<evidence type="ECO:0000313" key="2">
    <source>
        <dbReference type="EMBL" id="KYK59905.1"/>
    </source>
</evidence>
<dbReference type="Proteomes" id="UP000076580">
    <property type="component" value="Chromosome 01"/>
</dbReference>
<evidence type="ECO:0000256" key="1">
    <source>
        <dbReference type="SAM" id="MobiDB-lite"/>
    </source>
</evidence>
<feature type="compositionally biased region" description="Basic residues" evidence="1">
    <location>
        <begin position="675"/>
        <end position="687"/>
    </location>
</feature>
<accession>A0A151GS30</accession>
<feature type="region of interest" description="Disordered" evidence="1">
    <location>
        <begin position="1"/>
        <end position="80"/>
    </location>
</feature>
<dbReference type="RefSeq" id="XP_040659257.1">
    <property type="nucleotide sequence ID" value="XM_040798374.1"/>
</dbReference>
<feature type="compositionally biased region" description="Basic and acidic residues" evidence="1">
    <location>
        <begin position="440"/>
        <end position="454"/>
    </location>
</feature>
<feature type="region of interest" description="Disordered" evidence="1">
    <location>
        <begin position="143"/>
        <end position="163"/>
    </location>
</feature>
<dbReference type="EMBL" id="LAYC01000001">
    <property type="protein sequence ID" value="KYK59905.1"/>
    <property type="molecule type" value="Genomic_DNA"/>
</dbReference>
<proteinExistence type="predicted"/>
<feature type="region of interest" description="Disordered" evidence="1">
    <location>
        <begin position="227"/>
        <end position="253"/>
    </location>
</feature>
<feature type="compositionally biased region" description="Pro residues" evidence="1">
    <location>
        <begin position="193"/>
        <end position="204"/>
    </location>
</feature>
<feature type="region of interest" description="Disordered" evidence="1">
    <location>
        <begin position="663"/>
        <end position="740"/>
    </location>
</feature>
<name>A0A151GS30_DRECN</name>
<feature type="compositionally biased region" description="Polar residues" evidence="1">
    <location>
        <begin position="64"/>
        <end position="79"/>
    </location>
</feature>
<gene>
    <name evidence="2" type="ORF">DCS_01039</name>
</gene>
<dbReference type="GeneID" id="63713682"/>
<feature type="compositionally biased region" description="Polar residues" evidence="1">
    <location>
        <begin position="347"/>
        <end position="356"/>
    </location>
</feature>
<dbReference type="AlphaFoldDB" id="A0A151GS30"/>
<comment type="caution">
    <text evidence="2">The sequence shown here is derived from an EMBL/GenBank/DDBJ whole genome shotgun (WGS) entry which is preliminary data.</text>
</comment>
<keyword evidence="3" id="KW-1185">Reference proteome</keyword>
<feature type="region of interest" description="Disordered" evidence="1">
    <location>
        <begin position="190"/>
        <end position="209"/>
    </location>
</feature>
<evidence type="ECO:0000313" key="3">
    <source>
        <dbReference type="Proteomes" id="UP000076580"/>
    </source>
</evidence>
<feature type="region of interest" description="Disordered" evidence="1">
    <location>
        <begin position="423"/>
        <end position="503"/>
    </location>
</feature>
<reference evidence="2 3" key="1">
    <citation type="journal article" date="2016" name="Sci. Rep.">
        <title>Insights into Adaptations to a Near-Obligate Nematode Endoparasitic Lifestyle from the Finished Genome of Drechmeria coniospora.</title>
        <authorList>
            <person name="Zhang L."/>
            <person name="Zhou Z."/>
            <person name="Guo Q."/>
            <person name="Fokkens L."/>
            <person name="Miskei M."/>
            <person name="Pocsi I."/>
            <person name="Zhang W."/>
            <person name="Chen M."/>
            <person name="Wang L."/>
            <person name="Sun Y."/>
            <person name="Donzelli B.G."/>
            <person name="Gibson D.M."/>
            <person name="Nelson D.R."/>
            <person name="Luo J.G."/>
            <person name="Rep M."/>
            <person name="Liu H."/>
            <person name="Yang S."/>
            <person name="Wang J."/>
            <person name="Krasnoff S.B."/>
            <person name="Xu Y."/>
            <person name="Molnar I."/>
            <person name="Lin M."/>
        </authorList>
    </citation>
    <scope>NUCLEOTIDE SEQUENCE [LARGE SCALE GENOMIC DNA]</scope>
    <source>
        <strain evidence="2 3">ARSEF 6962</strain>
    </source>
</reference>